<dbReference type="GO" id="GO:0003677">
    <property type="term" value="F:DNA binding"/>
    <property type="evidence" value="ECO:0007669"/>
    <property type="project" value="UniProtKB-KW"/>
</dbReference>
<dbReference type="GO" id="GO:0006260">
    <property type="term" value="P:DNA replication"/>
    <property type="evidence" value="ECO:0007669"/>
    <property type="project" value="UniProtKB-KW"/>
</dbReference>
<feature type="domain" description="DNA-directed DNA polymerase family B mitochondria/virus" evidence="9">
    <location>
        <begin position="1"/>
        <end position="218"/>
    </location>
</feature>
<feature type="non-terminal residue" evidence="10">
    <location>
        <position position="1"/>
    </location>
</feature>
<dbReference type="InterPro" id="IPR006172">
    <property type="entry name" value="DNA-dir_DNA_pol_B"/>
</dbReference>
<comment type="similarity">
    <text evidence="1">Belongs to the DNA polymerase type-B family.</text>
</comment>
<dbReference type="OrthoDB" id="3065915at2759"/>
<evidence type="ECO:0000256" key="3">
    <source>
        <dbReference type="ARBA" id="ARBA00022679"/>
    </source>
</evidence>
<evidence type="ECO:0000256" key="7">
    <source>
        <dbReference type="ARBA" id="ARBA00023125"/>
    </source>
</evidence>
<dbReference type="Gene3D" id="1.10.287.690">
    <property type="entry name" value="Helix hairpin bin"/>
    <property type="match status" value="1"/>
</dbReference>
<evidence type="ECO:0000256" key="6">
    <source>
        <dbReference type="ARBA" id="ARBA00022932"/>
    </source>
</evidence>
<dbReference type="AlphaFoldDB" id="A0A0D7AIK3"/>
<dbReference type="SUPFAM" id="SSF56672">
    <property type="entry name" value="DNA/RNA polymerases"/>
    <property type="match status" value="1"/>
</dbReference>
<dbReference type="PRINTS" id="PR00106">
    <property type="entry name" value="DNAPOLB"/>
</dbReference>
<evidence type="ECO:0000256" key="1">
    <source>
        <dbReference type="ARBA" id="ARBA00005755"/>
    </source>
</evidence>
<dbReference type="InterPro" id="IPR004868">
    <property type="entry name" value="DNA-dir_DNA_pol_B_mt/vir"/>
</dbReference>
<dbReference type="GO" id="GO:0003887">
    <property type="term" value="F:DNA-directed DNA polymerase activity"/>
    <property type="evidence" value="ECO:0007669"/>
    <property type="project" value="UniProtKB-KW"/>
</dbReference>
<evidence type="ECO:0000259" key="9">
    <source>
        <dbReference type="Pfam" id="PF03175"/>
    </source>
</evidence>
<sequence>LYHYDINSLYPTSMFRYDMPVGNIKYFIGNILEIMDNPFGFFRVKVTAPKFIDNPILQIRYNDRTVSPLGTFTSWFFSEELFNAEKYGYQFEILEGYLFEKENIFKDYVSVLHEMKQSSEKSTPMYLISKLLMNSLYGKFGMTVDLATHVIVNSNKLDKLIESKCKITTTELDDDLFLVSYHEINENKMIEDDTEYDISIGVASAITAYSRVLMTQFKNLPNNKIYYTDTDSAI</sequence>
<keyword evidence="11" id="KW-1185">Reference proteome</keyword>
<protein>
    <recommendedName>
        <fullName evidence="2">DNA-directed DNA polymerase</fullName>
        <ecNumber evidence="2">2.7.7.7</ecNumber>
    </recommendedName>
</protein>
<evidence type="ECO:0000256" key="8">
    <source>
        <dbReference type="ARBA" id="ARBA00049244"/>
    </source>
</evidence>
<organism evidence="10 11">
    <name type="scientific">Fistulina hepatica ATCC 64428</name>
    <dbReference type="NCBI Taxonomy" id="1128425"/>
    <lineage>
        <taxon>Eukaryota</taxon>
        <taxon>Fungi</taxon>
        <taxon>Dikarya</taxon>
        <taxon>Basidiomycota</taxon>
        <taxon>Agaricomycotina</taxon>
        <taxon>Agaricomycetes</taxon>
        <taxon>Agaricomycetidae</taxon>
        <taxon>Agaricales</taxon>
        <taxon>Fistulinaceae</taxon>
        <taxon>Fistulina</taxon>
    </lineage>
</organism>
<feature type="non-terminal residue" evidence="10">
    <location>
        <position position="234"/>
    </location>
</feature>
<comment type="catalytic activity">
    <reaction evidence="8">
        <text>DNA(n) + a 2'-deoxyribonucleoside 5'-triphosphate = DNA(n+1) + diphosphate</text>
        <dbReference type="Rhea" id="RHEA:22508"/>
        <dbReference type="Rhea" id="RHEA-COMP:17339"/>
        <dbReference type="Rhea" id="RHEA-COMP:17340"/>
        <dbReference type="ChEBI" id="CHEBI:33019"/>
        <dbReference type="ChEBI" id="CHEBI:61560"/>
        <dbReference type="ChEBI" id="CHEBI:173112"/>
        <dbReference type="EC" id="2.7.7.7"/>
    </reaction>
</comment>
<keyword evidence="6" id="KW-0239">DNA-directed DNA polymerase</keyword>
<evidence type="ECO:0000256" key="4">
    <source>
        <dbReference type="ARBA" id="ARBA00022695"/>
    </source>
</evidence>
<dbReference type="Pfam" id="PF03175">
    <property type="entry name" value="DNA_pol_B_2"/>
    <property type="match status" value="1"/>
</dbReference>
<dbReference type="PANTHER" id="PTHR33568:SF3">
    <property type="entry name" value="DNA-DIRECTED DNA POLYMERASE"/>
    <property type="match status" value="1"/>
</dbReference>
<evidence type="ECO:0000313" key="11">
    <source>
        <dbReference type="Proteomes" id="UP000054144"/>
    </source>
</evidence>
<dbReference type="PANTHER" id="PTHR33568">
    <property type="entry name" value="DNA POLYMERASE"/>
    <property type="match status" value="1"/>
</dbReference>
<keyword evidence="7" id="KW-0238">DNA-binding</keyword>
<evidence type="ECO:0000256" key="2">
    <source>
        <dbReference type="ARBA" id="ARBA00012417"/>
    </source>
</evidence>
<dbReference type="GO" id="GO:0000166">
    <property type="term" value="F:nucleotide binding"/>
    <property type="evidence" value="ECO:0007669"/>
    <property type="project" value="InterPro"/>
</dbReference>
<reference evidence="10 11" key="1">
    <citation type="journal article" date="2015" name="Fungal Genet. Biol.">
        <title>Evolution of novel wood decay mechanisms in Agaricales revealed by the genome sequences of Fistulina hepatica and Cylindrobasidium torrendii.</title>
        <authorList>
            <person name="Floudas D."/>
            <person name="Held B.W."/>
            <person name="Riley R."/>
            <person name="Nagy L.G."/>
            <person name="Koehler G."/>
            <person name="Ransdell A.S."/>
            <person name="Younus H."/>
            <person name="Chow J."/>
            <person name="Chiniquy J."/>
            <person name="Lipzen A."/>
            <person name="Tritt A."/>
            <person name="Sun H."/>
            <person name="Haridas S."/>
            <person name="LaButti K."/>
            <person name="Ohm R.A."/>
            <person name="Kues U."/>
            <person name="Blanchette R.A."/>
            <person name="Grigoriev I.V."/>
            <person name="Minto R.E."/>
            <person name="Hibbett D.S."/>
        </authorList>
    </citation>
    <scope>NUCLEOTIDE SEQUENCE [LARGE SCALE GENOMIC DNA]</scope>
    <source>
        <strain evidence="10 11">ATCC 64428</strain>
    </source>
</reference>
<keyword evidence="3" id="KW-0808">Transferase</keyword>
<gene>
    <name evidence="10" type="ORF">FISHEDRAFT_20979</name>
</gene>
<evidence type="ECO:0000313" key="10">
    <source>
        <dbReference type="EMBL" id="KIY51412.1"/>
    </source>
</evidence>
<name>A0A0D7AIK3_9AGAR</name>
<dbReference type="EMBL" id="KN881663">
    <property type="protein sequence ID" value="KIY51412.1"/>
    <property type="molecule type" value="Genomic_DNA"/>
</dbReference>
<evidence type="ECO:0000256" key="5">
    <source>
        <dbReference type="ARBA" id="ARBA00022705"/>
    </source>
</evidence>
<keyword evidence="4" id="KW-0548">Nucleotidyltransferase</keyword>
<dbReference type="Proteomes" id="UP000054144">
    <property type="component" value="Unassembled WGS sequence"/>
</dbReference>
<dbReference type="EC" id="2.7.7.7" evidence="2"/>
<keyword evidence="5" id="KW-0235">DNA replication</keyword>
<accession>A0A0D7AIK3</accession>
<dbReference type="InterPro" id="IPR043502">
    <property type="entry name" value="DNA/RNA_pol_sf"/>
</dbReference>
<proteinExistence type="inferred from homology"/>